<sequence length="696" mass="75836">MFQRPVRKISVLATILMFFILCLPVAAEGGLSTEIPPVTQVFDAFSGELFASPYPISYGEEGFRTRILERTQGKRDPIGLVLSGGSARAMAHIGVLMYMEEAGIIPDFIISNSMGSIVALLYSAGFSPNQISDILTETDMSGLFDLVLPTKGGLLSLSRFESLLAAHIGHDMKIENSLVPVMIVVEDLVTKRQVHIMEGDYATALAASFAIPVYFDPVEYRGHLLIDGGITNLTPLSFAYEYTDTVIVSTTFYDVDTLNLRNPLTVLNVSLDIGKRREGVAEMYRYAESLLWIRPDVEKISFMEFSKAAEIIGKGYEAAKAQGEALAVLADSSLEVSSLDQIRADRAKDIQRVRAQKQIFGHTTAARTSGALSFGFESHGYPSSGQYLREDTALGLEYKMLSGDLEVSMLGGGGARIRSNAELSIHPLLGAHADFYPISFLRLSADVAGFLAGNSNLVSDIYASAGAEFRQILADGNLVLSLAGIAEMSFQVVRKSPEQEFLLTAGFYGSWFLQNSLLSKPLFFSLLYQLYGHGANPRLRNFAGGNLSSAFRLGKLFTLDAKVSVRFALDGQGDVPYFAQDGYRSRLISLLRRGRSSTNLGSPFLVTGSFYVGIVPFAVNPSFGELVLLDQPRLGPYVDLLWGDGLVPSVAIGMQVDMTMKIIGLKEFPLAVYAGYEFSRKQPSNGGMVWGVSFNL</sequence>
<dbReference type="AlphaFoldDB" id="F4GH52"/>
<dbReference type="Gene3D" id="3.40.1090.10">
    <property type="entry name" value="Cytosolic phospholipase A2 catalytic domain"/>
    <property type="match status" value="1"/>
</dbReference>
<evidence type="ECO:0000256" key="4">
    <source>
        <dbReference type="PROSITE-ProRule" id="PRU01161"/>
    </source>
</evidence>
<evidence type="ECO:0000256" key="2">
    <source>
        <dbReference type="ARBA" id="ARBA00022963"/>
    </source>
</evidence>
<comment type="caution">
    <text evidence="4">Lacks conserved residue(s) required for the propagation of feature annotation.</text>
</comment>
<feature type="active site" description="Nucleophile" evidence="4">
    <location>
        <position position="113"/>
    </location>
</feature>
<dbReference type="Pfam" id="PF01734">
    <property type="entry name" value="Patatin"/>
    <property type="match status" value="1"/>
</dbReference>
<gene>
    <name evidence="6" type="ordered locus">Spico_0297</name>
</gene>
<dbReference type="PANTHER" id="PTHR14226">
    <property type="entry name" value="NEUROPATHY TARGET ESTERASE/SWISS CHEESE D.MELANOGASTER"/>
    <property type="match status" value="1"/>
</dbReference>
<dbReference type="HOGENOM" id="CLU_404343_0_0_12"/>
<dbReference type="PANTHER" id="PTHR14226:SF29">
    <property type="entry name" value="NEUROPATHY TARGET ESTERASE SWS"/>
    <property type="match status" value="1"/>
</dbReference>
<dbReference type="EMBL" id="CP002659">
    <property type="protein sequence ID" value="AEC01527.1"/>
    <property type="molecule type" value="Genomic_DNA"/>
</dbReference>
<dbReference type="InterPro" id="IPR002641">
    <property type="entry name" value="PNPLA_dom"/>
</dbReference>
<organism evidence="6 7">
    <name type="scientific">Parasphaerochaeta coccoides (strain ATCC BAA-1237 / DSM 17374 / SPN1)</name>
    <name type="common">Sphaerochaeta coccoides</name>
    <dbReference type="NCBI Taxonomy" id="760011"/>
    <lineage>
        <taxon>Bacteria</taxon>
        <taxon>Pseudomonadati</taxon>
        <taxon>Spirochaetota</taxon>
        <taxon>Spirochaetia</taxon>
        <taxon>Spirochaetales</taxon>
        <taxon>Sphaerochaetaceae</taxon>
        <taxon>Parasphaerochaeta</taxon>
    </lineage>
</organism>
<dbReference type="InterPro" id="IPR050301">
    <property type="entry name" value="NTE"/>
</dbReference>
<dbReference type="KEGG" id="scc:Spico_0297"/>
<evidence type="ECO:0000313" key="7">
    <source>
        <dbReference type="Proteomes" id="UP000007939"/>
    </source>
</evidence>
<dbReference type="GO" id="GO:0016787">
    <property type="term" value="F:hydrolase activity"/>
    <property type="evidence" value="ECO:0007669"/>
    <property type="project" value="UniProtKB-UniRule"/>
</dbReference>
<evidence type="ECO:0000313" key="6">
    <source>
        <dbReference type="EMBL" id="AEC01527.1"/>
    </source>
</evidence>
<keyword evidence="1 4" id="KW-0378">Hydrolase</keyword>
<feature type="short sequence motif" description="DGA/G" evidence="4">
    <location>
        <begin position="227"/>
        <end position="229"/>
    </location>
</feature>
<keyword evidence="3 4" id="KW-0443">Lipid metabolism</keyword>
<feature type="domain" description="PNPLA" evidence="5">
    <location>
        <begin position="80"/>
        <end position="240"/>
    </location>
</feature>
<dbReference type="Proteomes" id="UP000007939">
    <property type="component" value="Chromosome"/>
</dbReference>
<protein>
    <submittedName>
        <fullName evidence="6">Patatin</fullName>
    </submittedName>
</protein>
<evidence type="ECO:0000256" key="1">
    <source>
        <dbReference type="ARBA" id="ARBA00022801"/>
    </source>
</evidence>
<dbReference type="STRING" id="760011.Spico_0297"/>
<dbReference type="InterPro" id="IPR016035">
    <property type="entry name" value="Acyl_Trfase/lysoPLipase"/>
</dbReference>
<proteinExistence type="predicted"/>
<reference evidence="7" key="1">
    <citation type="submission" date="2011-04" db="EMBL/GenBank/DDBJ databases">
        <title>The complete genome of Spirochaeta coccoides DSM 17374.</title>
        <authorList>
            <person name="Lucas S."/>
            <person name="Copeland A."/>
            <person name="Lapidus A."/>
            <person name="Bruce D."/>
            <person name="Goodwin L."/>
            <person name="Pitluck S."/>
            <person name="Peters L."/>
            <person name="Kyrpides N."/>
            <person name="Mavromatis K."/>
            <person name="Pagani I."/>
            <person name="Ivanova N."/>
            <person name="Ovchinnikova G."/>
            <person name="Lu M."/>
            <person name="Detter J.C."/>
            <person name="Tapia R."/>
            <person name="Han C."/>
            <person name="Land M."/>
            <person name="Hauser L."/>
            <person name="Markowitz V."/>
            <person name="Cheng J.-F."/>
            <person name="Hugenholtz P."/>
            <person name="Woyke T."/>
            <person name="Wu D."/>
            <person name="Spring S."/>
            <person name="Schroeder M."/>
            <person name="Brambilla E."/>
            <person name="Klenk H.-P."/>
            <person name="Eisen J.A."/>
        </authorList>
    </citation>
    <scope>NUCLEOTIDE SEQUENCE [LARGE SCALE GENOMIC DNA]</scope>
    <source>
        <strain evidence="7">ATCC BAA-1237 / DSM 17374 / SPN1</strain>
    </source>
</reference>
<keyword evidence="2 4" id="KW-0442">Lipid degradation</keyword>
<dbReference type="GO" id="GO:0016042">
    <property type="term" value="P:lipid catabolic process"/>
    <property type="evidence" value="ECO:0007669"/>
    <property type="project" value="UniProtKB-UniRule"/>
</dbReference>
<reference evidence="6 7" key="2">
    <citation type="journal article" date="2012" name="Stand. Genomic Sci.">
        <title>Complete genome sequence of the termite hindgut bacterium Spirochaeta coccoides type strain (SPN1(T)), reclassification in the genus Sphaerochaeta as Sphaerochaeta coccoides comb. nov. and emendations of the family Spirochaetaceae and the genus Sphaerochaeta.</title>
        <authorList>
            <person name="Abt B."/>
            <person name="Han C."/>
            <person name="Scheuner C."/>
            <person name="Lu M."/>
            <person name="Lapidus A."/>
            <person name="Nolan M."/>
            <person name="Lucas S."/>
            <person name="Hammon N."/>
            <person name="Deshpande S."/>
            <person name="Cheng J.F."/>
            <person name="Tapia R."/>
            <person name="Goodwin L.A."/>
            <person name="Pitluck S."/>
            <person name="Liolios K."/>
            <person name="Pagani I."/>
            <person name="Ivanova N."/>
            <person name="Mavromatis K."/>
            <person name="Mikhailova N."/>
            <person name="Huntemann M."/>
            <person name="Pati A."/>
            <person name="Chen A."/>
            <person name="Palaniappan K."/>
            <person name="Land M."/>
            <person name="Hauser L."/>
            <person name="Brambilla E.M."/>
            <person name="Rohde M."/>
            <person name="Spring S."/>
            <person name="Gronow S."/>
            <person name="Goker M."/>
            <person name="Woyke T."/>
            <person name="Bristow J."/>
            <person name="Eisen J.A."/>
            <person name="Markowitz V."/>
            <person name="Hugenholtz P."/>
            <person name="Kyrpides N.C."/>
            <person name="Klenk H.P."/>
            <person name="Detter J.C."/>
        </authorList>
    </citation>
    <scope>NUCLEOTIDE SEQUENCE [LARGE SCALE GENOMIC DNA]</scope>
    <source>
        <strain evidence="7">ATCC BAA-1237 / DSM 17374 / SPN1</strain>
    </source>
</reference>
<dbReference type="PROSITE" id="PS51635">
    <property type="entry name" value="PNPLA"/>
    <property type="match status" value="1"/>
</dbReference>
<keyword evidence="7" id="KW-1185">Reference proteome</keyword>
<evidence type="ECO:0000259" key="5">
    <source>
        <dbReference type="PROSITE" id="PS51635"/>
    </source>
</evidence>
<name>F4GH52_PARC1</name>
<accession>F4GH52</accession>
<dbReference type="eggNOG" id="COG1752">
    <property type="taxonomic scope" value="Bacteria"/>
</dbReference>
<dbReference type="SUPFAM" id="SSF52151">
    <property type="entry name" value="FabD/lysophospholipase-like"/>
    <property type="match status" value="1"/>
</dbReference>
<evidence type="ECO:0000256" key="3">
    <source>
        <dbReference type="ARBA" id="ARBA00023098"/>
    </source>
</evidence>
<feature type="active site" description="Proton acceptor" evidence="4">
    <location>
        <position position="227"/>
    </location>
</feature>
<dbReference type="RefSeq" id="WP_013738923.1">
    <property type="nucleotide sequence ID" value="NC_015436.1"/>
</dbReference>